<dbReference type="EMBL" id="JAFMPY010000009">
    <property type="protein sequence ID" value="MBO0904066.1"/>
    <property type="molecule type" value="Genomic_DNA"/>
</dbReference>
<dbReference type="Gene3D" id="3.40.190.290">
    <property type="match status" value="1"/>
</dbReference>
<evidence type="ECO:0000313" key="7">
    <source>
        <dbReference type="Proteomes" id="UP000664288"/>
    </source>
</evidence>
<dbReference type="InterPro" id="IPR000847">
    <property type="entry name" value="LysR_HTH_N"/>
</dbReference>
<keyword evidence="7" id="KW-1185">Reference proteome</keyword>
<evidence type="ECO:0000256" key="4">
    <source>
        <dbReference type="ARBA" id="ARBA00023163"/>
    </source>
</evidence>
<reference evidence="6 7" key="1">
    <citation type="submission" date="2021-03" db="EMBL/GenBank/DDBJ databases">
        <title>Whole genome sequence of Jiella sp. MQZ13P-4.</title>
        <authorList>
            <person name="Tuo L."/>
        </authorList>
    </citation>
    <scope>NUCLEOTIDE SEQUENCE [LARGE SCALE GENOMIC DNA]</scope>
    <source>
        <strain evidence="6 7">MQZ13P-4</strain>
    </source>
</reference>
<dbReference type="Proteomes" id="UP000664288">
    <property type="component" value="Unassembled WGS sequence"/>
</dbReference>
<dbReference type="InterPro" id="IPR036390">
    <property type="entry name" value="WH_DNA-bd_sf"/>
</dbReference>
<evidence type="ECO:0000259" key="5">
    <source>
        <dbReference type="PROSITE" id="PS50931"/>
    </source>
</evidence>
<dbReference type="InterPro" id="IPR005119">
    <property type="entry name" value="LysR_subst-bd"/>
</dbReference>
<protein>
    <submittedName>
        <fullName evidence="6">LysR family transcriptional regulator</fullName>
    </submittedName>
</protein>
<dbReference type="InterPro" id="IPR036388">
    <property type="entry name" value="WH-like_DNA-bd_sf"/>
</dbReference>
<gene>
    <name evidence="6" type="ORF">J1C47_10460</name>
</gene>
<evidence type="ECO:0000313" key="6">
    <source>
        <dbReference type="EMBL" id="MBO0904066.1"/>
    </source>
</evidence>
<dbReference type="Gene3D" id="1.10.10.10">
    <property type="entry name" value="Winged helix-like DNA-binding domain superfamily/Winged helix DNA-binding domain"/>
    <property type="match status" value="1"/>
</dbReference>
<dbReference type="SUPFAM" id="SSF53850">
    <property type="entry name" value="Periplasmic binding protein-like II"/>
    <property type="match status" value="1"/>
</dbReference>
<dbReference type="Pfam" id="PF00126">
    <property type="entry name" value="HTH_1"/>
    <property type="match status" value="1"/>
</dbReference>
<comment type="caution">
    <text evidence="6">The sequence shown here is derived from an EMBL/GenBank/DDBJ whole genome shotgun (WGS) entry which is preliminary data.</text>
</comment>
<dbReference type="SUPFAM" id="SSF46785">
    <property type="entry name" value="Winged helix' DNA-binding domain"/>
    <property type="match status" value="1"/>
</dbReference>
<dbReference type="PANTHER" id="PTHR30537">
    <property type="entry name" value="HTH-TYPE TRANSCRIPTIONAL REGULATOR"/>
    <property type="match status" value="1"/>
</dbReference>
<keyword evidence="3" id="KW-0238">DNA-binding</keyword>
<evidence type="ECO:0000256" key="3">
    <source>
        <dbReference type="ARBA" id="ARBA00023125"/>
    </source>
</evidence>
<dbReference type="InterPro" id="IPR058163">
    <property type="entry name" value="LysR-type_TF_proteobact-type"/>
</dbReference>
<dbReference type="Pfam" id="PF03466">
    <property type="entry name" value="LysR_substrate"/>
    <property type="match status" value="1"/>
</dbReference>
<comment type="similarity">
    <text evidence="1">Belongs to the LysR transcriptional regulatory family.</text>
</comment>
<dbReference type="PANTHER" id="PTHR30537:SF31">
    <property type="entry name" value="TRANSCRIPTIONAL REGULATOR, LYSR FAMILY"/>
    <property type="match status" value="1"/>
</dbReference>
<accession>A0ABS3J323</accession>
<sequence length="318" mass="34581">MSGTPMHDFNDFRYFEAVVRNGGFNAAAKDIGVAKSTLSRRMLALEQDLGVRLIERSTHSFAVTPIGHEFYEKCRAAVAELQSAELLATAMSAEPRGLVTVATMPGACAATIGASLPAFLDRYPKVRVRLLVGMRRFDLVEEHVDVAIRSGRLDQPGDGDLVVKRIADIASGLVASPDYLARAGRPQRPEDLAAYATIAREPGESETWRLIRGDGEVRSVRIEPRIISPSLAVHAQAVRSGGGIALLPEPFTANMIRSGELLRVLPDWAGEESILHVAFTSRRAMLPAVRVFVDFAHAQLRQLIRGKCDSIANFVDAA</sequence>
<feature type="domain" description="HTH lysR-type" evidence="5">
    <location>
        <begin position="7"/>
        <end position="64"/>
    </location>
</feature>
<dbReference type="PROSITE" id="PS50931">
    <property type="entry name" value="HTH_LYSR"/>
    <property type="match status" value="1"/>
</dbReference>
<evidence type="ECO:0000256" key="2">
    <source>
        <dbReference type="ARBA" id="ARBA00023015"/>
    </source>
</evidence>
<keyword evidence="2" id="KW-0805">Transcription regulation</keyword>
<evidence type="ECO:0000256" key="1">
    <source>
        <dbReference type="ARBA" id="ARBA00009437"/>
    </source>
</evidence>
<dbReference type="RefSeq" id="WP_207350713.1">
    <property type="nucleotide sequence ID" value="NZ_JAFMPY010000009.1"/>
</dbReference>
<name>A0ABS3J323_9HYPH</name>
<organism evidence="6 7">
    <name type="scientific">Jiella sonneratiae</name>
    <dbReference type="NCBI Taxonomy" id="2816856"/>
    <lineage>
        <taxon>Bacteria</taxon>
        <taxon>Pseudomonadati</taxon>
        <taxon>Pseudomonadota</taxon>
        <taxon>Alphaproteobacteria</taxon>
        <taxon>Hyphomicrobiales</taxon>
        <taxon>Aurantimonadaceae</taxon>
        <taxon>Jiella</taxon>
    </lineage>
</organism>
<keyword evidence="4" id="KW-0804">Transcription</keyword>
<proteinExistence type="inferred from homology"/>